<dbReference type="Proteomes" id="UP000006591">
    <property type="component" value="Chromosome 8"/>
</dbReference>
<proteinExistence type="predicted"/>
<evidence type="ECO:0000313" key="2">
    <source>
        <dbReference type="Proteomes" id="UP000006591"/>
    </source>
</evidence>
<organism evidence="1">
    <name type="scientific">Oryza nivara</name>
    <name type="common">Indian wild rice</name>
    <name type="synonym">Oryza sativa f. spontanea</name>
    <dbReference type="NCBI Taxonomy" id="4536"/>
    <lineage>
        <taxon>Eukaryota</taxon>
        <taxon>Viridiplantae</taxon>
        <taxon>Streptophyta</taxon>
        <taxon>Embryophyta</taxon>
        <taxon>Tracheophyta</taxon>
        <taxon>Spermatophyta</taxon>
        <taxon>Magnoliopsida</taxon>
        <taxon>Liliopsida</taxon>
        <taxon>Poales</taxon>
        <taxon>Poaceae</taxon>
        <taxon>BOP clade</taxon>
        <taxon>Oryzoideae</taxon>
        <taxon>Oryzeae</taxon>
        <taxon>Oryzinae</taxon>
        <taxon>Oryza</taxon>
    </lineage>
</organism>
<protein>
    <submittedName>
        <fullName evidence="1">Uncharacterized protein</fullName>
    </submittedName>
</protein>
<name>A0A0E0IAF1_ORYNI</name>
<accession>A0A0E0IAF1</accession>
<dbReference type="EnsemblPlants" id="ONIVA08G11740.1">
    <property type="protein sequence ID" value="ONIVA08G11740.1"/>
    <property type="gene ID" value="ONIVA08G11740"/>
</dbReference>
<reference evidence="1" key="2">
    <citation type="submission" date="2018-04" db="EMBL/GenBank/DDBJ databases">
        <title>OnivRS2 (Oryza nivara Reference Sequence Version 2).</title>
        <authorList>
            <person name="Zhang J."/>
            <person name="Kudrna D."/>
            <person name="Lee S."/>
            <person name="Talag J."/>
            <person name="Rajasekar S."/>
            <person name="Welchert J."/>
            <person name="Hsing Y.-I."/>
            <person name="Wing R.A."/>
        </authorList>
    </citation>
    <scope>NUCLEOTIDE SEQUENCE [LARGE SCALE GENOMIC DNA]</scope>
    <source>
        <strain evidence="1">SL10</strain>
    </source>
</reference>
<keyword evidence="2" id="KW-1185">Reference proteome</keyword>
<reference evidence="1" key="1">
    <citation type="submission" date="2015-04" db="UniProtKB">
        <authorList>
            <consortium name="EnsemblPlants"/>
        </authorList>
    </citation>
    <scope>IDENTIFICATION</scope>
    <source>
        <strain evidence="1">SL10</strain>
    </source>
</reference>
<dbReference type="Gramene" id="ONIVA08G11740.1">
    <property type="protein sequence ID" value="ONIVA08G11740.1"/>
    <property type="gene ID" value="ONIVA08G11740"/>
</dbReference>
<sequence length="59" mass="6616">MPALQLQDTTTEASRIMGVQRSAATYYDDLKTSESAFYRVVCLVHCLQNKSCSQTRAID</sequence>
<dbReference type="AlphaFoldDB" id="A0A0E0IAF1"/>
<evidence type="ECO:0000313" key="1">
    <source>
        <dbReference type="EnsemblPlants" id="ONIVA08G11740.1"/>
    </source>
</evidence>
<dbReference type="HOGENOM" id="CLU_2964941_0_0_1"/>